<sequence>MFFAGFERDILSILPQRFIAFERPRACLSNTSTKVIYDEAIAQVELSLLALKAQNMDLSSGDMIIFNKKHYQIYQIQMESRVMIRIFLKECPCL</sequence>
<dbReference type="RefSeq" id="WP_034354801.1">
    <property type="nucleotide sequence ID" value="NZ_JRPR02000001.1"/>
</dbReference>
<gene>
    <name evidence="1" type="ORF">LS71_002690</name>
</gene>
<dbReference type="AlphaFoldDB" id="A0A4U8TCJ3"/>
<dbReference type="EMBL" id="JRPR02000001">
    <property type="protein sequence ID" value="TLD97665.1"/>
    <property type="molecule type" value="Genomic_DNA"/>
</dbReference>
<organism evidence="1 2">
    <name type="scientific">Helicobacter jaachi</name>
    <dbReference type="NCBI Taxonomy" id="1677920"/>
    <lineage>
        <taxon>Bacteria</taxon>
        <taxon>Pseudomonadati</taxon>
        <taxon>Campylobacterota</taxon>
        <taxon>Epsilonproteobacteria</taxon>
        <taxon>Campylobacterales</taxon>
        <taxon>Helicobacteraceae</taxon>
        <taxon>Helicobacter</taxon>
    </lineage>
</organism>
<proteinExistence type="predicted"/>
<evidence type="ECO:0000313" key="1">
    <source>
        <dbReference type="EMBL" id="TLD97665.1"/>
    </source>
</evidence>
<reference evidence="1 2" key="1">
    <citation type="journal article" date="2014" name="Genome Announc.">
        <title>Draft genome sequences of eight enterohepatic helicobacter species isolated from both laboratory and wild rodents.</title>
        <authorList>
            <person name="Sheh A."/>
            <person name="Shen Z."/>
            <person name="Fox J.G."/>
        </authorList>
    </citation>
    <scope>NUCLEOTIDE SEQUENCE [LARGE SCALE GENOMIC DNA]</scope>
    <source>
        <strain evidence="1 2">MIT 09-6949</strain>
    </source>
</reference>
<evidence type="ECO:0000313" key="2">
    <source>
        <dbReference type="Proteomes" id="UP000029733"/>
    </source>
</evidence>
<dbReference type="STRING" id="1677920.LS71_05520"/>
<keyword evidence="2" id="KW-1185">Reference proteome</keyword>
<protein>
    <submittedName>
        <fullName evidence="1">Uncharacterized protein</fullName>
    </submittedName>
</protein>
<dbReference type="OrthoDB" id="9928406at2"/>
<name>A0A4U8TCJ3_9HELI</name>
<comment type="caution">
    <text evidence="1">The sequence shown here is derived from an EMBL/GenBank/DDBJ whole genome shotgun (WGS) entry which is preliminary data.</text>
</comment>
<dbReference type="Proteomes" id="UP000029733">
    <property type="component" value="Unassembled WGS sequence"/>
</dbReference>
<accession>A0A4U8TCJ3</accession>